<dbReference type="Pfam" id="PF02518">
    <property type="entry name" value="HATPase_c"/>
    <property type="match status" value="1"/>
</dbReference>
<feature type="transmembrane region" description="Helical" evidence="10">
    <location>
        <begin position="142"/>
        <end position="160"/>
    </location>
</feature>
<keyword evidence="3" id="KW-0597">Phosphoprotein</keyword>
<evidence type="ECO:0000256" key="4">
    <source>
        <dbReference type="ARBA" id="ARBA00022679"/>
    </source>
</evidence>
<gene>
    <name evidence="13" type="ORF">FHR38_000918</name>
</gene>
<keyword evidence="10" id="KW-1133">Transmembrane helix</keyword>
<evidence type="ECO:0000256" key="3">
    <source>
        <dbReference type="ARBA" id="ARBA00022553"/>
    </source>
</evidence>
<dbReference type="InterPro" id="IPR011712">
    <property type="entry name" value="Sig_transdc_His_kin_sub3_dim/P"/>
</dbReference>
<evidence type="ECO:0000256" key="5">
    <source>
        <dbReference type="ARBA" id="ARBA00022741"/>
    </source>
</evidence>
<feature type="transmembrane region" description="Helical" evidence="10">
    <location>
        <begin position="80"/>
        <end position="106"/>
    </location>
</feature>
<feature type="domain" description="Signal transduction histidine kinase subgroup 3 dimerisation and phosphoacceptor" evidence="12">
    <location>
        <begin position="196"/>
        <end position="260"/>
    </location>
</feature>
<evidence type="ECO:0000259" key="12">
    <source>
        <dbReference type="Pfam" id="PF07730"/>
    </source>
</evidence>
<feature type="transmembrane region" description="Helical" evidence="10">
    <location>
        <begin position="31"/>
        <end position="52"/>
    </location>
</feature>
<dbReference type="GO" id="GO:0000155">
    <property type="term" value="F:phosphorelay sensor kinase activity"/>
    <property type="evidence" value="ECO:0007669"/>
    <property type="project" value="InterPro"/>
</dbReference>
<evidence type="ECO:0000256" key="7">
    <source>
        <dbReference type="ARBA" id="ARBA00022840"/>
    </source>
</evidence>
<evidence type="ECO:0000256" key="6">
    <source>
        <dbReference type="ARBA" id="ARBA00022777"/>
    </source>
</evidence>
<dbReference type="PANTHER" id="PTHR24421">
    <property type="entry name" value="NITRATE/NITRITE SENSOR PROTEIN NARX-RELATED"/>
    <property type="match status" value="1"/>
</dbReference>
<comment type="catalytic activity">
    <reaction evidence="1">
        <text>ATP + protein L-histidine = ADP + protein N-phospho-L-histidine.</text>
        <dbReference type="EC" id="2.7.13.3"/>
    </reaction>
</comment>
<dbReference type="GO" id="GO:0016020">
    <property type="term" value="C:membrane"/>
    <property type="evidence" value="ECO:0007669"/>
    <property type="project" value="InterPro"/>
</dbReference>
<keyword evidence="10" id="KW-0472">Membrane</keyword>
<evidence type="ECO:0000256" key="10">
    <source>
        <dbReference type="SAM" id="Phobius"/>
    </source>
</evidence>
<evidence type="ECO:0000256" key="9">
    <source>
        <dbReference type="SAM" id="MobiDB-lite"/>
    </source>
</evidence>
<dbReference type="GO" id="GO:0005524">
    <property type="term" value="F:ATP binding"/>
    <property type="evidence" value="ECO:0007669"/>
    <property type="project" value="UniProtKB-KW"/>
</dbReference>
<reference evidence="13 14" key="1">
    <citation type="submission" date="2020-08" db="EMBL/GenBank/DDBJ databases">
        <title>Sequencing the genomes of 1000 actinobacteria strains.</title>
        <authorList>
            <person name="Klenk H.-P."/>
        </authorList>
    </citation>
    <scope>NUCLEOTIDE SEQUENCE [LARGE SCALE GENOMIC DNA]</scope>
    <source>
        <strain evidence="13 14">DSM 45886</strain>
    </source>
</reference>
<feature type="region of interest" description="Disordered" evidence="9">
    <location>
        <begin position="317"/>
        <end position="342"/>
    </location>
</feature>
<dbReference type="GO" id="GO:0046983">
    <property type="term" value="F:protein dimerization activity"/>
    <property type="evidence" value="ECO:0007669"/>
    <property type="project" value="InterPro"/>
</dbReference>
<sequence>MAGWRCGRMAVWRDIGGGLVRAGSRNRQERLFDVLLWAALSAPITWALLVPWPDLPTGLRLAGSLSLVGVAVVLSRRHPAVSLVLVVLPTIFDGNFVFGIPVMSYLLGLRAARARPAVWIFAVIALGGTVLNLGVLDLDVSSWFLIATVLLFAGVFPWLLGRYRRQHQALVLAGWEQADLLEREQRGAAERIRMRERARIAQDMHDSLGHDLSLIALRAGALELTPGLDERHRRAAGELRVSVAAATDRLRDIIGVLREDTGPSATRPADESIPDLVAGARDAGMSVQLVGQPPFDGPPAADPARERPATDLLLDGHPAVDPLLDGQPADDPLLAGPRSGGELSPMADRAAYRVVQEALTNAARYAPGAPVVVRVTGTGEWTEVSVRNEPPPAGPLPARASTGSGLLALRERVRLAGGTLSAGPCGGGFAVTARLPHGGVERVSGVDDEPLLDVAAPLLSSDAAFRMHHARRRVRRSLLVAVAVPLAIAAVLSLVYYPLATFNAVLEQRDFDRLRLGEQRVDLREVLPGRQVAAPTGEHLPVPPAGSVCEYYTDGNFPFAQPTYRLCFADGRLTAKHHLTG</sequence>
<dbReference type="Gene3D" id="1.20.5.1930">
    <property type="match status" value="1"/>
</dbReference>
<keyword evidence="7" id="KW-0067">ATP-binding</keyword>
<evidence type="ECO:0000256" key="8">
    <source>
        <dbReference type="ARBA" id="ARBA00023012"/>
    </source>
</evidence>
<dbReference type="RefSeq" id="WP_246446301.1">
    <property type="nucleotide sequence ID" value="NZ_JACHJW010000001.1"/>
</dbReference>
<dbReference type="InterPro" id="IPR050482">
    <property type="entry name" value="Sensor_HK_TwoCompSys"/>
</dbReference>
<evidence type="ECO:0000313" key="13">
    <source>
        <dbReference type="EMBL" id="MBB4957185.1"/>
    </source>
</evidence>
<keyword evidence="14" id="KW-1185">Reference proteome</keyword>
<dbReference type="SUPFAM" id="SSF55874">
    <property type="entry name" value="ATPase domain of HSP90 chaperone/DNA topoisomerase II/histidine kinase"/>
    <property type="match status" value="1"/>
</dbReference>
<keyword evidence="10" id="KW-0812">Transmembrane</keyword>
<dbReference type="CDD" id="cd16917">
    <property type="entry name" value="HATPase_UhpB-NarQ-NarX-like"/>
    <property type="match status" value="1"/>
</dbReference>
<feature type="transmembrane region" description="Helical" evidence="10">
    <location>
        <begin position="118"/>
        <end position="136"/>
    </location>
</feature>
<dbReference type="AlphaFoldDB" id="A0A7W7WMU8"/>
<dbReference type="InterPro" id="IPR003594">
    <property type="entry name" value="HATPase_dom"/>
</dbReference>
<evidence type="ECO:0000259" key="11">
    <source>
        <dbReference type="Pfam" id="PF02518"/>
    </source>
</evidence>
<accession>A0A7W7WMU8</accession>
<evidence type="ECO:0000313" key="14">
    <source>
        <dbReference type="Proteomes" id="UP000578819"/>
    </source>
</evidence>
<dbReference type="InterPro" id="IPR036890">
    <property type="entry name" value="HATPase_C_sf"/>
</dbReference>
<keyword evidence="4" id="KW-0808">Transferase</keyword>
<dbReference type="Proteomes" id="UP000578819">
    <property type="component" value="Unassembled WGS sequence"/>
</dbReference>
<evidence type="ECO:0000256" key="1">
    <source>
        <dbReference type="ARBA" id="ARBA00000085"/>
    </source>
</evidence>
<proteinExistence type="predicted"/>
<dbReference type="EMBL" id="JACHJW010000001">
    <property type="protein sequence ID" value="MBB4957185.1"/>
    <property type="molecule type" value="Genomic_DNA"/>
</dbReference>
<evidence type="ECO:0000256" key="2">
    <source>
        <dbReference type="ARBA" id="ARBA00012438"/>
    </source>
</evidence>
<dbReference type="EC" id="2.7.13.3" evidence="2"/>
<protein>
    <recommendedName>
        <fullName evidence="2">histidine kinase</fullName>
        <ecNumber evidence="2">2.7.13.3</ecNumber>
    </recommendedName>
</protein>
<feature type="transmembrane region" description="Helical" evidence="10">
    <location>
        <begin position="477"/>
        <end position="499"/>
    </location>
</feature>
<name>A0A7W7WMU8_9ACTN</name>
<keyword evidence="6 13" id="KW-0418">Kinase</keyword>
<keyword evidence="5" id="KW-0547">Nucleotide-binding</keyword>
<dbReference type="Pfam" id="PF07730">
    <property type="entry name" value="HisKA_3"/>
    <property type="match status" value="1"/>
</dbReference>
<organism evidence="13 14">
    <name type="scientific">Micromonospora polyrhachis</name>
    <dbReference type="NCBI Taxonomy" id="1282883"/>
    <lineage>
        <taxon>Bacteria</taxon>
        <taxon>Bacillati</taxon>
        <taxon>Actinomycetota</taxon>
        <taxon>Actinomycetes</taxon>
        <taxon>Micromonosporales</taxon>
        <taxon>Micromonosporaceae</taxon>
        <taxon>Micromonospora</taxon>
    </lineage>
</organism>
<feature type="domain" description="Histidine kinase/HSP90-like ATPase" evidence="11">
    <location>
        <begin position="349"/>
        <end position="437"/>
    </location>
</feature>
<comment type="caution">
    <text evidence="13">The sequence shown here is derived from an EMBL/GenBank/DDBJ whole genome shotgun (WGS) entry which is preliminary data.</text>
</comment>
<keyword evidence="8" id="KW-0902">Two-component regulatory system</keyword>
<dbReference type="PANTHER" id="PTHR24421:SF10">
    <property type="entry name" value="NITRATE_NITRITE SENSOR PROTEIN NARQ"/>
    <property type="match status" value="1"/>
</dbReference>
<dbReference type="Gene3D" id="3.30.565.10">
    <property type="entry name" value="Histidine kinase-like ATPase, C-terminal domain"/>
    <property type="match status" value="1"/>
</dbReference>